<feature type="transmembrane region" description="Helical" evidence="1">
    <location>
        <begin position="129"/>
        <end position="155"/>
    </location>
</feature>
<feature type="transmembrane region" description="Helical" evidence="1">
    <location>
        <begin position="175"/>
        <end position="198"/>
    </location>
</feature>
<dbReference type="Proteomes" id="UP000054097">
    <property type="component" value="Unassembled WGS sequence"/>
</dbReference>
<keyword evidence="1" id="KW-0472">Membrane</keyword>
<name>A0A0C2X7R3_SERVB</name>
<feature type="transmembrane region" description="Helical" evidence="1">
    <location>
        <begin position="12"/>
        <end position="34"/>
    </location>
</feature>
<keyword evidence="1" id="KW-0812">Transmembrane</keyword>
<dbReference type="OrthoDB" id="2354757at2759"/>
<reference evidence="2 3" key="1">
    <citation type="submission" date="2014-04" db="EMBL/GenBank/DDBJ databases">
        <authorList>
            <consortium name="DOE Joint Genome Institute"/>
            <person name="Kuo A."/>
            <person name="Zuccaro A."/>
            <person name="Kohler A."/>
            <person name="Nagy L.G."/>
            <person name="Floudas D."/>
            <person name="Copeland A."/>
            <person name="Barry K.W."/>
            <person name="Cichocki N."/>
            <person name="Veneault-Fourrey C."/>
            <person name="LaButti K."/>
            <person name="Lindquist E.A."/>
            <person name="Lipzen A."/>
            <person name="Lundell T."/>
            <person name="Morin E."/>
            <person name="Murat C."/>
            <person name="Sun H."/>
            <person name="Tunlid A."/>
            <person name="Henrissat B."/>
            <person name="Grigoriev I.V."/>
            <person name="Hibbett D.S."/>
            <person name="Martin F."/>
            <person name="Nordberg H.P."/>
            <person name="Cantor M.N."/>
            <person name="Hua S.X."/>
        </authorList>
    </citation>
    <scope>NUCLEOTIDE SEQUENCE [LARGE SCALE GENOMIC DNA]</scope>
    <source>
        <strain evidence="2 3">MAFF 305830</strain>
    </source>
</reference>
<dbReference type="InterPro" id="IPR051380">
    <property type="entry name" value="pH-response_reg_palI/RIM9"/>
</dbReference>
<dbReference type="STRING" id="933852.A0A0C2X7R3"/>
<dbReference type="HOGENOM" id="CLU_076420_3_0_1"/>
<organism evidence="2 3">
    <name type="scientific">Serendipita vermifera MAFF 305830</name>
    <dbReference type="NCBI Taxonomy" id="933852"/>
    <lineage>
        <taxon>Eukaryota</taxon>
        <taxon>Fungi</taxon>
        <taxon>Dikarya</taxon>
        <taxon>Basidiomycota</taxon>
        <taxon>Agaricomycotina</taxon>
        <taxon>Agaricomycetes</taxon>
        <taxon>Sebacinales</taxon>
        <taxon>Serendipitaceae</taxon>
        <taxon>Serendipita</taxon>
    </lineage>
</organism>
<dbReference type="GO" id="GO:0035838">
    <property type="term" value="C:growing cell tip"/>
    <property type="evidence" value="ECO:0007669"/>
    <property type="project" value="TreeGrafter"/>
</dbReference>
<dbReference type="Gene3D" id="1.20.140.150">
    <property type="match status" value="1"/>
</dbReference>
<evidence type="ECO:0000313" key="2">
    <source>
        <dbReference type="EMBL" id="KIM34073.1"/>
    </source>
</evidence>
<proteinExistence type="predicted"/>
<evidence type="ECO:0000256" key="1">
    <source>
        <dbReference type="SAM" id="Phobius"/>
    </source>
</evidence>
<keyword evidence="3" id="KW-1185">Reference proteome</keyword>
<evidence type="ECO:0000313" key="3">
    <source>
        <dbReference type="Proteomes" id="UP000054097"/>
    </source>
</evidence>
<dbReference type="PANTHER" id="PTHR28013">
    <property type="entry name" value="PROTEIN DCV1-RELATED"/>
    <property type="match status" value="1"/>
</dbReference>
<protein>
    <recommendedName>
        <fullName evidence="4">Pali-domain-containing protein</fullName>
    </recommendedName>
</protein>
<dbReference type="GO" id="GO:0005886">
    <property type="term" value="C:plasma membrane"/>
    <property type="evidence" value="ECO:0007669"/>
    <property type="project" value="InterPro"/>
</dbReference>
<evidence type="ECO:0008006" key="4">
    <source>
        <dbReference type="Google" id="ProtNLM"/>
    </source>
</evidence>
<accession>A0A0C2X7R3</accession>
<dbReference type="AlphaFoldDB" id="A0A0C2X7R3"/>
<gene>
    <name evidence="2" type="ORF">M408DRAFT_325593</name>
</gene>
<sequence>MAKRGYPTSMIPAVVFSVCSFILLIMITVSTPMWNSVYFLRLVSGPNEPLPLPSNAVVTWGVFGYTHSAPQLGYSPAQWSGTGIKDPTVDDESLRGITYALILHPIAAFFGVIAFGFSLIGLCSRAGAVFGTFASGLMTLLVMVAFIVDMVLFSILKARLVDPPYNDRQTSYGPAIWMTLAAFIASAITLASTAYTTFSHHRYPRKWENEQQY</sequence>
<dbReference type="PANTHER" id="PTHR28013:SF4">
    <property type="entry name" value="MARVEL DOMAIN-CONTAINING PROTEIN"/>
    <property type="match status" value="1"/>
</dbReference>
<feature type="transmembrane region" description="Helical" evidence="1">
    <location>
        <begin position="97"/>
        <end position="122"/>
    </location>
</feature>
<reference evidence="3" key="2">
    <citation type="submission" date="2015-01" db="EMBL/GenBank/DDBJ databases">
        <title>Evolutionary Origins and Diversification of the Mycorrhizal Mutualists.</title>
        <authorList>
            <consortium name="DOE Joint Genome Institute"/>
            <consortium name="Mycorrhizal Genomics Consortium"/>
            <person name="Kohler A."/>
            <person name="Kuo A."/>
            <person name="Nagy L.G."/>
            <person name="Floudas D."/>
            <person name="Copeland A."/>
            <person name="Barry K.W."/>
            <person name="Cichocki N."/>
            <person name="Veneault-Fourrey C."/>
            <person name="LaButti K."/>
            <person name="Lindquist E.A."/>
            <person name="Lipzen A."/>
            <person name="Lundell T."/>
            <person name="Morin E."/>
            <person name="Murat C."/>
            <person name="Riley R."/>
            <person name="Ohm R."/>
            <person name="Sun H."/>
            <person name="Tunlid A."/>
            <person name="Henrissat B."/>
            <person name="Grigoriev I.V."/>
            <person name="Hibbett D.S."/>
            <person name="Martin F."/>
        </authorList>
    </citation>
    <scope>NUCLEOTIDE SEQUENCE [LARGE SCALE GENOMIC DNA]</scope>
    <source>
        <strain evidence="3">MAFF 305830</strain>
    </source>
</reference>
<keyword evidence="1" id="KW-1133">Transmembrane helix</keyword>
<dbReference type="EMBL" id="KN824277">
    <property type="protein sequence ID" value="KIM34073.1"/>
    <property type="molecule type" value="Genomic_DNA"/>
</dbReference>
<dbReference type="InterPro" id="IPR009571">
    <property type="entry name" value="SUR7/Rim9-like_fungi"/>
</dbReference>
<dbReference type="Pfam" id="PF06687">
    <property type="entry name" value="SUR7"/>
    <property type="match status" value="1"/>
</dbReference>
<dbReference type="GO" id="GO:0032153">
    <property type="term" value="C:cell division site"/>
    <property type="evidence" value="ECO:0007669"/>
    <property type="project" value="TreeGrafter"/>
</dbReference>